<name>A0A0C3Q386_9AGAM</name>
<evidence type="ECO:0000313" key="2">
    <source>
        <dbReference type="Proteomes" id="UP000054248"/>
    </source>
</evidence>
<sequence length="347" mass="38178">MVLDREKMQKICWVIPKRFKSAGIHATKNSAYAAIQNRPGEVCRCENLMDALAISGVDTRELPPWAQRFYLDADLPGEDESWPWPQAHPQGSYNEGIYTPAAAPPSHPAIVDRQAPVPPSADAVPYFVPSPAAVVFSKHQSMTSKPMNNDDDIDYFDNDDETIALINTLFTEFDFTDADPQTDGNQRGFQPLPSKTQSIYSGYSHPQSSNAGIAPVVNTVKSDKGSGEAAFPRDVAFSSQRFKETRDFDQILIRGAKEYPHRISTGLLKLEIGSLAYQYLLLHYFAPSSIALIAEDYRSLAGNRSGFQARLEERGILPGIASFISFIMECSAAVKDQGDKFGSSGNA</sequence>
<evidence type="ECO:0000313" key="1">
    <source>
        <dbReference type="EMBL" id="KIO17019.1"/>
    </source>
</evidence>
<keyword evidence="2" id="KW-1185">Reference proteome</keyword>
<dbReference type="Proteomes" id="UP000054248">
    <property type="component" value="Unassembled WGS sequence"/>
</dbReference>
<dbReference type="HOGENOM" id="CLU_799723_0_0_1"/>
<proteinExistence type="predicted"/>
<reference evidence="1 2" key="1">
    <citation type="submission" date="2014-04" db="EMBL/GenBank/DDBJ databases">
        <authorList>
            <consortium name="DOE Joint Genome Institute"/>
            <person name="Kuo A."/>
            <person name="Girlanda M."/>
            <person name="Perotto S."/>
            <person name="Kohler A."/>
            <person name="Nagy L.G."/>
            <person name="Floudas D."/>
            <person name="Copeland A."/>
            <person name="Barry K.W."/>
            <person name="Cichocki N."/>
            <person name="Veneault-Fourrey C."/>
            <person name="LaButti K."/>
            <person name="Lindquist E.A."/>
            <person name="Lipzen A."/>
            <person name="Lundell T."/>
            <person name="Morin E."/>
            <person name="Murat C."/>
            <person name="Sun H."/>
            <person name="Tunlid A."/>
            <person name="Henrissat B."/>
            <person name="Grigoriev I.V."/>
            <person name="Hibbett D.S."/>
            <person name="Martin F."/>
            <person name="Nordberg H.P."/>
            <person name="Cantor M.N."/>
            <person name="Hua S.X."/>
        </authorList>
    </citation>
    <scope>NUCLEOTIDE SEQUENCE [LARGE SCALE GENOMIC DNA]</scope>
    <source>
        <strain evidence="1 2">MUT 4182</strain>
    </source>
</reference>
<organism evidence="1 2">
    <name type="scientific">Tulasnella calospora MUT 4182</name>
    <dbReference type="NCBI Taxonomy" id="1051891"/>
    <lineage>
        <taxon>Eukaryota</taxon>
        <taxon>Fungi</taxon>
        <taxon>Dikarya</taxon>
        <taxon>Basidiomycota</taxon>
        <taxon>Agaricomycotina</taxon>
        <taxon>Agaricomycetes</taxon>
        <taxon>Cantharellales</taxon>
        <taxon>Tulasnellaceae</taxon>
        <taxon>Tulasnella</taxon>
    </lineage>
</organism>
<reference evidence="2" key="2">
    <citation type="submission" date="2015-01" db="EMBL/GenBank/DDBJ databases">
        <title>Evolutionary Origins and Diversification of the Mycorrhizal Mutualists.</title>
        <authorList>
            <consortium name="DOE Joint Genome Institute"/>
            <consortium name="Mycorrhizal Genomics Consortium"/>
            <person name="Kohler A."/>
            <person name="Kuo A."/>
            <person name="Nagy L.G."/>
            <person name="Floudas D."/>
            <person name="Copeland A."/>
            <person name="Barry K.W."/>
            <person name="Cichocki N."/>
            <person name="Veneault-Fourrey C."/>
            <person name="LaButti K."/>
            <person name="Lindquist E.A."/>
            <person name="Lipzen A."/>
            <person name="Lundell T."/>
            <person name="Morin E."/>
            <person name="Murat C."/>
            <person name="Riley R."/>
            <person name="Ohm R."/>
            <person name="Sun H."/>
            <person name="Tunlid A."/>
            <person name="Henrissat B."/>
            <person name="Grigoriev I.V."/>
            <person name="Hibbett D.S."/>
            <person name="Martin F."/>
        </authorList>
    </citation>
    <scope>NUCLEOTIDE SEQUENCE [LARGE SCALE GENOMIC DNA]</scope>
    <source>
        <strain evidence="2">MUT 4182</strain>
    </source>
</reference>
<protein>
    <submittedName>
        <fullName evidence="1">Uncharacterized protein</fullName>
    </submittedName>
</protein>
<accession>A0A0C3Q386</accession>
<gene>
    <name evidence="1" type="ORF">M407DRAFT_229900</name>
</gene>
<dbReference type="EMBL" id="KN823443">
    <property type="protein sequence ID" value="KIO17019.1"/>
    <property type="molecule type" value="Genomic_DNA"/>
</dbReference>
<dbReference type="AlphaFoldDB" id="A0A0C3Q386"/>